<name>A0A1S2YNK5_CICAR</name>
<dbReference type="PANTHER" id="PTHR14091:SF0">
    <property type="entry name" value="PERIODIC TRYPTOPHAN PROTEIN 1 HOMOLOG"/>
    <property type="match status" value="1"/>
</dbReference>
<dbReference type="Pfam" id="PF00400">
    <property type="entry name" value="WD40"/>
    <property type="match status" value="3"/>
</dbReference>
<dbReference type="FunFam" id="2.130.10.10:FF:000485">
    <property type="entry name" value="Putative WD repeat-containing protein C17D11.16"/>
    <property type="match status" value="1"/>
</dbReference>
<dbReference type="InterPro" id="IPR019775">
    <property type="entry name" value="WD40_repeat_CS"/>
</dbReference>
<sequence>MISALSWIPKGVFVVDPPSPSEKDIEESIPLHSKESDNEDNKNDDDELEDTIIYPTDSVSVTAYINFEREDHGLVMVWMFDDRDMNWFVHDYIELKASPLSMALLDCPIQGGERGNFLAVGTMKPSIEIWNLDRIEEVAPCLVLGCTDGHTDSICGLASNKENRNIIASAGADSLVKIWDVVAEKCDITMGHHSNMVGAVAWNHHAPQLLLSGSFDHTLVLKDVRTPSHSGYRWSVTDDVETIEWDPHAEHSFVAGLGDGSVKCFDIRTATAESTSELSSTFTLHAHDRSVTSVSYNLSAPNLLATASYDQTVKLWDLSNNQPSCVASKNPGVGSIFCISFSKDNPFMLAIGGRMVQFHAWDSLSDPGVFGRYGN</sequence>
<dbReference type="PROSITE" id="PS50082">
    <property type="entry name" value="WD_REPEATS_2"/>
    <property type="match status" value="2"/>
</dbReference>
<gene>
    <name evidence="7" type="primary">LOC101510410</name>
</gene>
<dbReference type="SUPFAM" id="SSF50978">
    <property type="entry name" value="WD40 repeat-like"/>
    <property type="match status" value="1"/>
</dbReference>
<organism evidence="6 7">
    <name type="scientific">Cicer arietinum</name>
    <name type="common">Chickpea</name>
    <name type="synonym">Garbanzo</name>
    <dbReference type="NCBI Taxonomy" id="3827"/>
    <lineage>
        <taxon>Eukaryota</taxon>
        <taxon>Viridiplantae</taxon>
        <taxon>Streptophyta</taxon>
        <taxon>Embryophyta</taxon>
        <taxon>Tracheophyta</taxon>
        <taxon>Spermatophyta</taxon>
        <taxon>Magnoliopsida</taxon>
        <taxon>eudicotyledons</taxon>
        <taxon>Gunneridae</taxon>
        <taxon>Pentapetalae</taxon>
        <taxon>rosids</taxon>
        <taxon>fabids</taxon>
        <taxon>Fabales</taxon>
        <taxon>Fabaceae</taxon>
        <taxon>Papilionoideae</taxon>
        <taxon>50 kb inversion clade</taxon>
        <taxon>NPAAA clade</taxon>
        <taxon>Hologalegina</taxon>
        <taxon>IRL clade</taxon>
        <taxon>Cicereae</taxon>
        <taxon>Cicer</taxon>
    </lineage>
</organism>
<evidence type="ECO:0000313" key="6">
    <source>
        <dbReference type="Proteomes" id="UP000087171"/>
    </source>
</evidence>
<dbReference type="PRINTS" id="PR00320">
    <property type="entry name" value="GPROTEINBRPT"/>
</dbReference>
<dbReference type="KEGG" id="cam:101510410"/>
<keyword evidence="6" id="KW-1185">Reference proteome</keyword>
<proteinExistence type="predicted"/>
<evidence type="ECO:0000256" key="2">
    <source>
        <dbReference type="ARBA" id="ARBA00022574"/>
    </source>
</evidence>
<dbReference type="InterPro" id="IPR020472">
    <property type="entry name" value="WD40_PAC1"/>
</dbReference>
<dbReference type="eggNOG" id="KOG0270">
    <property type="taxonomic scope" value="Eukaryota"/>
</dbReference>
<feature type="repeat" description="WD" evidence="4">
    <location>
        <begin position="147"/>
        <end position="181"/>
    </location>
</feature>
<accession>A0A1S2YNK5</accession>
<dbReference type="AlphaFoldDB" id="A0A1S2YNK5"/>
<dbReference type="InterPro" id="IPR015943">
    <property type="entry name" value="WD40/YVTN_repeat-like_dom_sf"/>
</dbReference>
<dbReference type="PROSITE" id="PS00678">
    <property type="entry name" value="WD_REPEATS_1"/>
    <property type="match status" value="2"/>
</dbReference>
<keyword evidence="3" id="KW-0677">Repeat</keyword>
<dbReference type="PANTHER" id="PTHR14091">
    <property type="entry name" value="PERIODIC TRYPTOPHAN PROTEIN 1"/>
    <property type="match status" value="1"/>
</dbReference>
<evidence type="ECO:0000256" key="4">
    <source>
        <dbReference type="PROSITE-ProRule" id="PRU00221"/>
    </source>
</evidence>
<feature type="compositionally biased region" description="Basic and acidic residues" evidence="5">
    <location>
        <begin position="32"/>
        <end position="41"/>
    </location>
</feature>
<dbReference type="Gene3D" id="2.130.10.10">
    <property type="entry name" value="YVTN repeat-like/Quinoprotein amine dehydrogenase"/>
    <property type="match status" value="2"/>
</dbReference>
<dbReference type="SMART" id="SM00320">
    <property type="entry name" value="WD40"/>
    <property type="match status" value="5"/>
</dbReference>
<feature type="repeat" description="WD" evidence="4">
    <location>
        <begin position="284"/>
        <end position="326"/>
    </location>
</feature>
<dbReference type="OrthoDB" id="270624at2759"/>
<dbReference type="InterPro" id="IPR044285">
    <property type="entry name" value="PWP1"/>
</dbReference>
<dbReference type="STRING" id="3827.A0A1S2YNK5"/>
<feature type="region of interest" description="Disordered" evidence="5">
    <location>
        <begin position="18"/>
        <end position="50"/>
    </location>
</feature>
<evidence type="ECO:0000256" key="1">
    <source>
        <dbReference type="ARBA" id="ARBA00022553"/>
    </source>
</evidence>
<dbReference type="Proteomes" id="UP000087171">
    <property type="component" value="Chromosome Ca6"/>
</dbReference>
<keyword evidence="2 4" id="KW-0853">WD repeat</keyword>
<protein>
    <submittedName>
        <fullName evidence="7">Uncharacterized WD repeat-containing protein C17D11.16-like</fullName>
    </submittedName>
</protein>
<dbReference type="GO" id="GO:0005634">
    <property type="term" value="C:nucleus"/>
    <property type="evidence" value="ECO:0007669"/>
    <property type="project" value="TreeGrafter"/>
</dbReference>
<evidence type="ECO:0000256" key="3">
    <source>
        <dbReference type="ARBA" id="ARBA00022737"/>
    </source>
</evidence>
<reference evidence="6" key="1">
    <citation type="journal article" date="2013" name="Nat. Biotechnol.">
        <title>Draft genome sequence of chickpea (Cicer arietinum) provides a resource for trait improvement.</title>
        <authorList>
            <person name="Varshney R.K."/>
            <person name="Song C."/>
            <person name="Saxena R.K."/>
            <person name="Azam S."/>
            <person name="Yu S."/>
            <person name="Sharpe A.G."/>
            <person name="Cannon S."/>
            <person name="Baek J."/>
            <person name="Rosen B.D."/>
            <person name="Tar'an B."/>
            <person name="Millan T."/>
            <person name="Zhang X."/>
            <person name="Ramsay L.D."/>
            <person name="Iwata A."/>
            <person name="Wang Y."/>
            <person name="Nelson W."/>
            <person name="Farmer A.D."/>
            <person name="Gaur P.M."/>
            <person name="Soderlund C."/>
            <person name="Penmetsa R.V."/>
            <person name="Xu C."/>
            <person name="Bharti A.K."/>
            <person name="He W."/>
            <person name="Winter P."/>
            <person name="Zhao S."/>
            <person name="Hane J.K."/>
            <person name="Carrasquilla-Garcia N."/>
            <person name="Condie J.A."/>
            <person name="Upadhyaya H.D."/>
            <person name="Luo M.C."/>
            <person name="Thudi M."/>
            <person name="Gowda C.L."/>
            <person name="Singh N.P."/>
            <person name="Lichtenzveig J."/>
            <person name="Gali K.K."/>
            <person name="Rubio J."/>
            <person name="Nadarajan N."/>
            <person name="Dolezel J."/>
            <person name="Bansal K.C."/>
            <person name="Xu X."/>
            <person name="Edwards D."/>
            <person name="Zhang G."/>
            <person name="Kahl G."/>
            <person name="Gil J."/>
            <person name="Singh K.B."/>
            <person name="Datta S.K."/>
            <person name="Jackson S.A."/>
            <person name="Wang J."/>
            <person name="Cook D.R."/>
        </authorList>
    </citation>
    <scope>NUCLEOTIDE SEQUENCE [LARGE SCALE GENOMIC DNA]</scope>
    <source>
        <strain evidence="6">cv. CDC Frontier</strain>
    </source>
</reference>
<dbReference type="PaxDb" id="3827-XP_004507461.1"/>
<reference evidence="7" key="2">
    <citation type="submission" date="2025-08" db="UniProtKB">
        <authorList>
            <consortium name="RefSeq"/>
        </authorList>
    </citation>
    <scope>IDENTIFICATION</scope>
    <source>
        <tissue evidence="7">Etiolated seedlings</tissue>
    </source>
</reference>
<dbReference type="PROSITE" id="PS50294">
    <property type="entry name" value="WD_REPEATS_REGION"/>
    <property type="match status" value="2"/>
</dbReference>
<dbReference type="InterPro" id="IPR001680">
    <property type="entry name" value="WD40_rpt"/>
</dbReference>
<dbReference type="InterPro" id="IPR036322">
    <property type="entry name" value="WD40_repeat_dom_sf"/>
</dbReference>
<dbReference type="RefSeq" id="XP_004507461.1">
    <property type="nucleotide sequence ID" value="XM_004507404.3"/>
</dbReference>
<keyword evidence="1" id="KW-0597">Phosphoprotein</keyword>
<dbReference type="GO" id="GO:0006364">
    <property type="term" value="P:rRNA processing"/>
    <property type="evidence" value="ECO:0007669"/>
    <property type="project" value="InterPro"/>
</dbReference>
<evidence type="ECO:0000313" key="7">
    <source>
        <dbReference type="RefSeq" id="XP_004507461.1"/>
    </source>
</evidence>
<evidence type="ECO:0000256" key="5">
    <source>
        <dbReference type="SAM" id="MobiDB-lite"/>
    </source>
</evidence>
<dbReference type="GeneID" id="101510410"/>